<reference evidence="5" key="1">
    <citation type="submission" date="2013-08" db="EMBL/GenBank/DDBJ databases">
        <title>Intrasporangium oryzae NRRL B-24470.</title>
        <authorList>
            <person name="Liu H."/>
            <person name="Wang G."/>
        </authorList>
    </citation>
    <scope>NUCLEOTIDE SEQUENCE [LARGE SCALE GENOMIC DNA]</scope>
    <source>
        <strain evidence="5">Q5-1</strain>
    </source>
</reference>
<dbReference type="InterPro" id="IPR011234">
    <property type="entry name" value="Fumarylacetoacetase-like_C"/>
</dbReference>
<evidence type="ECO:0000259" key="3">
    <source>
        <dbReference type="Pfam" id="PF01557"/>
    </source>
</evidence>
<comment type="caution">
    <text evidence="4">The sequence shown here is derived from an EMBL/GenBank/DDBJ whole genome shotgun (WGS) entry which is preliminary data.</text>
</comment>
<organism evidence="4 5">
    <name type="scientific">Intrasporangium chromatireducens Q5-1</name>
    <dbReference type="NCBI Taxonomy" id="584657"/>
    <lineage>
        <taxon>Bacteria</taxon>
        <taxon>Bacillati</taxon>
        <taxon>Actinomycetota</taxon>
        <taxon>Actinomycetes</taxon>
        <taxon>Micrococcales</taxon>
        <taxon>Intrasporangiaceae</taxon>
        <taxon>Intrasporangium</taxon>
    </lineage>
</organism>
<keyword evidence="5" id="KW-1185">Reference proteome</keyword>
<dbReference type="Gene3D" id="3.90.850.10">
    <property type="entry name" value="Fumarylacetoacetase-like, C-terminal domain"/>
    <property type="match status" value="1"/>
</dbReference>
<evidence type="ECO:0000256" key="1">
    <source>
        <dbReference type="ARBA" id="ARBA00010211"/>
    </source>
</evidence>
<sequence>MTVSSESILPSFASVRATLPLGEPGTLVGRVWDPAVGGPSPVVVLDGGVHDLSRTYATVRDLCEEPRPAKAAREAAGAVLGSVDELLEGTAAATATGPRLLAPVDLQSVKAAGVTFAVSMLERIIEERVNGDLAAAASLRQQILAEIGADLTSVRPGSQDAEKLKAFLTERGLWSQYLEVGIGPDAEIFTKAPTLAAVGTLGPVGVPPHSTWNNPEPEVALVISSRASIVGATLGNDVNLRDVEGRSALLLPQAKDNNASCALGPFVRLFDETFSLEDVRSLTVELEIRGADGFELRDSSPMTQISRQPEDLVEQLFRSHQYPDGAVLMLGTLFAPVVDRATEGLGFTHHPGDVVRISAPQLGALVNEVRHCEDCEPWSFGLRDLMANLAERRLL</sequence>
<gene>
    <name evidence="4" type="ORF">N864_05230</name>
</gene>
<accession>W9GKJ5</accession>
<dbReference type="InterPro" id="IPR051121">
    <property type="entry name" value="FAH"/>
</dbReference>
<keyword evidence="2" id="KW-0479">Metal-binding</keyword>
<dbReference type="GO" id="GO:0016787">
    <property type="term" value="F:hydrolase activity"/>
    <property type="evidence" value="ECO:0007669"/>
    <property type="project" value="UniProtKB-KW"/>
</dbReference>
<dbReference type="SUPFAM" id="SSF56529">
    <property type="entry name" value="FAH"/>
    <property type="match status" value="1"/>
</dbReference>
<dbReference type="Proteomes" id="UP000019494">
    <property type="component" value="Unassembled WGS sequence"/>
</dbReference>
<dbReference type="PANTHER" id="PTHR42796:SF7">
    <property type="entry name" value="2-DEHYDRO-3-DEOXY-D-ARABINONATE DEHYDRATASE"/>
    <property type="match status" value="1"/>
</dbReference>
<dbReference type="AlphaFoldDB" id="W9GKJ5"/>
<name>W9GKJ5_9MICO</name>
<dbReference type="GO" id="GO:0046872">
    <property type="term" value="F:metal ion binding"/>
    <property type="evidence" value="ECO:0007669"/>
    <property type="project" value="UniProtKB-KW"/>
</dbReference>
<dbReference type="PATRIC" id="fig|584657.3.peg.2773"/>
<dbReference type="Pfam" id="PF01557">
    <property type="entry name" value="FAA_hydrolase"/>
    <property type="match status" value="1"/>
</dbReference>
<evidence type="ECO:0000313" key="4">
    <source>
        <dbReference type="EMBL" id="EWT05348.1"/>
    </source>
</evidence>
<dbReference type="GO" id="GO:0044281">
    <property type="term" value="P:small molecule metabolic process"/>
    <property type="evidence" value="ECO:0007669"/>
    <property type="project" value="UniProtKB-ARBA"/>
</dbReference>
<evidence type="ECO:0000256" key="2">
    <source>
        <dbReference type="ARBA" id="ARBA00022723"/>
    </source>
</evidence>
<dbReference type="InterPro" id="IPR036663">
    <property type="entry name" value="Fumarylacetoacetase_C_sf"/>
</dbReference>
<proteinExistence type="inferred from homology"/>
<dbReference type="EMBL" id="AWQS01000121">
    <property type="protein sequence ID" value="EWT05348.1"/>
    <property type="molecule type" value="Genomic_DNA"/>
</dbReference>
<comment type="similarity">
    <text evidence="1">Belongs to the FAH family.</text>
</comment>
<feature type="domain" description="Fumarylacetoacetase-like C-terminal" evidence="3">
    <location>
        <begin position="187"/>
        <end position="370"/>
    </location>
</feature>
<keyword evidence="4" id="KW-0378">Hydrolase</keyword>
<evidence type="ECO:0000313" key="5">
    <source>
        <dbReference type="Proteomes" id="UP000019494"/>
    </source>
</evidence>
<protein>
    <submittedName>
        <fullName evidence="4">Fumarylacetoacetate hydrolase</fullName>
    </submittedName>
</protein>
<dbReference type="PANTHER" id="PTHR42796">
    <property type="entry name" value="FUMARYLACETOACETATE HYDROLASE DOMAIN-CONTAINING PROTEIN 2A-RELATED"/>
    <property type="match status" value="1"/>
</dbReference>